<dbReference type="GO" id="GO:0009279">
    <property type="term" value="C:cell outer membrane"/>
    <property type="evidence" value="ECO:0007669"/>
    <property type="project" value="UniProtKB-SubCell"/>
</dbReference>
<evidence type="ECO:0000256" key="9">
    <source>
        <dbReference type="RuleBase" id="RU003357"/>
    </source>
</evidence>
<evidence type="ECO:0000256" key="2">
    <source>
        <dbReference type="ARBA" id="ARBA00022448"/>
    </source>
</evidence>
<feature type="domain" description="TonB-dependent receptor plug" evidence="12">
    <location>
        <begin position="49"/>
        <end position="154"/>
    </location>
</feature>
<comment type="subcellular location">
    <subcellularLocation>
        <location evidence="1 8">Cell outer membrane</location>
        <topology evidence="1 8">Multi-pass membrane protein</topology>
    </subcellularLocation>
</comment>
<evidence type="ECO:0000259" key="12">
    <source>
        <dbReference type="Pfam" id="PF07715"/>
    </source>
</evidence>
<dbReference type="Gene3D" id="2.40.170.20">
    <property type="entry name" value="TonB-dependent receptor, beta-barrel domain"/>
    <property type="match status" value="1"/>
</dbReference>
<evidence type="ECO:0000256" key="6">
    <source>
        <dbReference type="ARBA" id="ARBA00023136"/>
    </source>
</evidence>
<evidence type="ECO:0000313" key="14">
    <source>
        <dbReference type="Proteomes" id="UP000315648"/>
    </source>
</evidence>
<dbReference type="Pfam" id="PF00593">
    <property type="entry name" value="TonB_dep_Rec_b-barrel"/>
    <property type="match status" value="1"/>
</dbReference>
<keyword evidence="14" id="KW-1185">Reference proteome</keyword>
<keyword evidence="10" id="KW-0732">Signal</keyword>
<name>A0A556QKG6_9BACT</name>
<dbReference type="PROSITE" id="PS52016">
    <property type="entry name" value="TONB_DEPENDENT_REC_3"/>
    <property type="match status" value="1"/>
</dbReference>
<dbReference type="AlphaFoldDB" id="A0A556QKG6"/>
<evidence type="ECO:0000256" key="5">
    <source>
        <dbReference type="ARBA" id="ARBA00023077"/>
    </source>
</evidence>
<dbReference type="InterPro" id="IPR039426">
    <property type="entry name" value="TonB-dep_rcpt-like"/>
</dbReference>
<comment type="similarity">
    <text evidence="8 9">Belongs to the TonB-dependent receptor family.</text>
</comment>
<keyword evidence="2 8" id="KW-0813">Transport</keyword>
<accession>A0A556QKG6</accession>
<dbReference type="Proteomes" id="UP000315648">
    <property type="component" value="Unassembled WGS sequence"/>
</dbReference>
<protein>
    <submittedName>
        <fullName evidence="13">TonB-dependent receptor</fullName>
    </submittedName>
</protein>
<keyword evidence="3 8" id="KW-1134">Transmembrane beta strand</keyword>
<keyword evidence="13" id="KW-0675">Receptor</keyword>
<dbReference type="InterPro" id="IPR000531">
    <property type="entry name" value="Beta-barrel_TonB"/>
</dbReference>
<dbReference type="GO" id="GO:0044718">
    <property type="term" value="P:siderophore transmembrane transport"/>
    <property type="evidence" value="ECO:0007669"/>
    <property type="project" value="TreeGrafter"/>
</dbReference>
<sequence length="697" mass="75007">MHFSVRLPLLLAVATSLAHAQTVPPATPPDDSVSLENVVVTASPYARSQAELTSATTVLGGRELLLRQQPTLGETLAGQPGVSSSYFGPGASRPVIRGLDANRVRVLQNGTDTIDASSTSPDHAVSVEPFLVKRIEIVRGPASLLYGGAAVGGVVNVIDHRIESELPENTFSGTIDSRYDTNTNGYATGGSLDVALAPNRETKSGFVLHLDGFRREADDVEVPGFADPSNPASRGHIPNTQLDADGGSIGLSYVNPDFNAGLNYNGFNTTYGVPNEPSVEIELRQRRYDFSADYNRDFGIFTGARAKFGVADYQHTEFEGGVSGTVFTNKGYNGRVELLHGPLAGFTGAFGAEVGFSDFSAVGAEAYLPTSDTQNLALFVFEEAKTGAFTWQAGARYEHRAIDADAFDSVLFLNGLDPTRTYAARSDDRDTLSLSSGVIYTLNPDYSLAFSLTHTTRAPNAQELYADGPHIGTDAYEVGNASFDNETALGAELSLRKTRGFVTGALTVFANRFDGYIFLQDTATPVVFEDPDGIPGSGDEETLPEFRFVQRDALFYGVELETVFHLHDEPGHTLDLRFNIDHTRASEIDGPDLPRIPPVKGLVALDWGFAAWRAGIDVQYAAEQRNRAPGETPTDGYALLGVSAGYRWQTNPVTYDFFVRGSNLTDESARNASSFANIKDIAPLPGRAITFGVRASF</sequence>
<feature type="chain" id="PRO_5021953951" evidence="10">
    <location>
        <begin position="21"/>
        <end position="697"/>
    </location>
</feature>
<feature type="domain" description="TonB-dependent receptor-like beta-barrel" evidence="11">
    <location>
        <begin position="250"/>
        <end position="664"/>
    </location>
</feature>
<dbReference type="Gene3D" id="2.170.130.10">
    <property type="entry name" value="TonB-dependent receptor, plug domain"/>
    <property type="match status" value="1"/>
</dbReference>
<gene>
    <name evidence="13" type="ORF">FPL22_13655</name>
</gene>
<feature type="signal peptide" evidence="10">
    <location>
        <begin position="1"/>
        <end position="20"/>
    </location>
</feature>
<comment type="caution">
    <text evidence="13">The sequence shown here is derived from an EMBL/GenBank/DDBJ whole genome shotgun (WGS) entry which is preliminary data.</text>
</comment>
<proteinExistence type="inferred from homology"/>
<dbReference type="RefSeq" id="WP_144230964.1">
    <property type="nucleotide sequence ID" value="NZ_CBCRVV010000011.1"/>
</dbReference>
<dbReference type="SUPFAM" id="SSF56935">
    <property type="entry name" value="Porins"/>
    <property type="match status" value="1"/>
</dbReference>
<dbReference type="GO" id="GO:0015344">
    <property type="term" value="F:siderophore uptake transmembrane transporter activity"/>
    <property type="evidence" value="ECO:0007669"/>
    <property type="project" value="TreeGrafter"/>
</dbReference>
<dbReference type="EMBL" id="VMBG01000002">
    <property type="protein sequence ID" value="TSJ77143.1"/>
    <property type="molecule type" value="Genomic_DNA"/>
</dbReference>
<reference evidence="13 14" key="1">
    <citation type="submission" date="2019-07" db="EMBL/GenBank/DDBJ databases">
        <title>Description of 53C-WASEF.</title>
        <authorList>
            <person name="Pitt A."/>
            <person name="Hahn M.W."/>
        </authorList>
    </citation>
    <scope>NUCLEOTIDE SEQUENCE [LARGE SCALE GENOMIC DNA]</scope>
    <source>
        <strain evidence="13 14">53C-WASEF</strain>
    </source>
</reference>
<keyword evidence="4 8" id="KW-0812">Transmembrane</keyword>
<dbReference type="PANTHER" id="PTHR30069:SF40">
    <property type="entry name" value="TONB-DEPENDENT RECEPTOR NMB0964-RELATED"/>
    <property type="match status" value="1"/>
</dbReference>
<evidence type="ECO:0000313" key="13">
    <source>
        <dbReference type="EMBL" id="TSJ77143.1"/>
    </source>
</evidence>
<keyword evidence="5 9" id="KW-0798">TonB box</keyword>
<evidence type="ECO:0000256" key="10">
    <source>
        <dbReference type="SAM" id="SignalP"/>
    </source>
</evidence>
<dbReference type="PANTHER" id="PTHR30069">
    <property type="entry name" value="TONB-DEPENDENT OUTER MEMBRANE RECEPTOR"/>
    <property type="match status" value="1"/>
</dbReference>
<keyword evidence="7 8" id="KW-0998">Cell outer membrane</keyword>
<dbReference type="OrthoDB" id="337377at2"/>
<dbReference type="InterPro" id="IPR037066">
    <property type="entry name" value="Plug_dom_sf"/>
</dbReference>
<evidence type="ECO:0000256" key="8">
    <source>
        <dbReference type="PROSITE-ProRule" id="PRU01360"/>
    </source>
</evidence>
<evidence type="ECO:0000256" key="1">
    <source>
        <dbReference type="ARBA" id="ARBA00004571"/>
    </source>
</evidence>
<evidence type="ECO:0000256" key="7">
    <source>
        <dbReference type="ARBA" id="ARBA00023237"/>
    </source>
</evidence>
<dbReference type="InterPro" id="IPR012910">
    <property type="entry name" value="Plug_dom"/>
</dbReference>
<evidence type="ECO:0000259" key="11">
    <source>
        <dbReference type="Pfam" id="PF00593"/>
    </source>
</evidence>
<organism evidence="13 14">
    <name type="scientific">Rariglobus hedericola</name>
    <dbReference type="NCBI Taxonomy" id="2597822"/>
    <lineage>
        <taxon>Bacteria</taxon>
        <taxon>Pseudomonadati</taxon>
        <taxon>Verrucomicrobiota</taxon>
        <taxon>Opitutia</taxon>
        <taxon>Opitutales</taxon>
        <taxon>Opitutaceae</taxon>
        <taxon>Rariglobus</taxon>
    </lineage>
</organism>
<evidence type="ECO:0000256" key="4">
    <source>
        <dbReference type="ARBA" id="ARBA00022692"/>
    </source>
</evidence>
<keyword evidence="6 8" id="KW-0472">Membrane</keyword>
<evidence type="ECO:0000256" key="3">
    <source>
        <dbReference type="ARBA" id="ARBA00022452"/>
    </source>
</evidence>
<dbReference type="Pfam" id="PF07715">
    <property type="entry name" value="Plug"/>
    <property type="match status" value="1"/>
</dbReference>
<dbReference type="InterPro" id="IPR036942">
    <property type="entry name" value="Beta-barrel_TonB_sf"/>
</dbReference>